<protein>
    <submittedName>
        <fullName evidence="1">Uncharacterized protein</fullName>
    </submittedName>
</protein>
<evidence type="ECO:0000313" key="2">
    <source>
        <dbReference type="Proteomes" id="UP000184357"/>
    </source>
</evidence>
<organism evidence="1 2">
    <name type="scientific">Halobaculum gomorrense</name>
    <dbReference type="NCBI Taxonomy" id="43928"/>
    <lineage>
        <taxon>Archaea</taxon>
        <taxon>Methanobacteriati</taxon>
        <taxon>Methanobacteriota</taxon>
        <taxon>Stenosarchaea group</taxon>
        <taxon>Halobacteria</taxon>
        <taxon>Halobacteriales</taxon>
        <taxon>Haloferacaceae</taxon>
        <taxon>Halobaculum</taxon>
    </lineage>
</organism>
<dbReference type="AlphaFoldDB" id="A0A1M5PC89"/>
<dbReference type="OrthoDB" id="329240at2157"/>
<reference evidence="1 2" key="1">
    <citation type="submission" date="2016-11" db="EMBL/GenBank/DDBJ databases">
        <authorList>
            <person name="Jaros S."/>
            <person name="Januszkiewicz K."/>
            <person name="Wedrychowicz H."/>
        </authorList>
    </citation>
    <scope>NUCLEOTIDE SEQUENCE [LARGE SCALE GENOMIC DNA]</scope>
    <source>
        <strain evidence="1 2">DSM 9297</strain>
    </source>
</reference>
<sequence length="106" mass="11569">MSTGGDESPILSCDLQGGTLSVYETEVRIDRSGASMFEDKTLPMADIRDVVYDPGFLSGHLQLVEAGVEPAEGGLLSHPVDENTLYFPRTGRKCARRARDAILERI</sequence>
<evidence type="ECO:0000313" key="1">
    <source>
        <dbReference type="EMBL" id="SHG99335.1"/>
    </source>
</evidence>
<dbReference type="Proteomes" id="UP000184357">
    <property type="component" value="Unassembled WGS sequence"/>
</dbReference>
<proteinExistence type="predicted"/>
<dbReference type="STRING" id="43928.SAMN05443636_1542"/>
<dbReference type="RefSeq" id="WP_073308166.1">
    <property type="nucleotide sequence ID" value="NZ_FQWV01000003.1"/>
</dbReference>
<keyword evidence="2" id="KW-1185">Reference proteome</keyword>
<gene>
    <name evidence="1" type="ORF">SAMN05443636_1542</name>
</gene>
<accession>A0A1M5PC89</accession>
<name>A0A1M5PC89_9EURY</name>
<dbReference type="EMBL" id="FQWV01000003">
    <property type="protein sequence ID" value="SHG99335.1"/>
    <property type="molecule type" value="Genomic_DNA"/>
</dbReference>